<dbReference type="AlphaFoldDB" id="A0A653AKH1"/>
<evidence type="ECO:0000313" key="2">
    <source>
        <dbReference type="EMBL" id="VBB48195.1"/>
    </source>
</evidence>
<evidence type="ECO:0000259" key="1">
    <source>
        <dbReference type="Pfam" id="PF12728"/>
    </source>
</evidence>
<protein>
    <submittedName>
        <fullName evidence="2">Excisionase</fullName>
    </submittedName>
</protein>
<dbReference type="InterPro" id="IPR010093">
    <property type="entry name" value="SinI_DNA-bd"/>
</dbReference>
<sequence length="70" mass="8379">MENQNLLSQKDVLTFDEACIYTGLSRSYMYKLTHQHKVPHSKPFGKMIYFDRNELNKWLLQNKVAQMQEV</sequence>
<dbReference type="NCBIfam" id="TIGR01764">
    <property type="entry name" value="excise"/>
    <property type="match status" value="1"/>
</dbReference>
<dbReference type="EMBL" id="UPXZ01000039">
    <property type="protein sequence ID" value="VBB48195.1"/>
    <property type="molecule type" value="Genomic_DNA"/>
</dbReference>
<dbReference type="GO" id="GO:0003677">
    <property type="term" value="F:DNA binding"/>
    <property type="evidence" value="ECO:0007669"/>
    <property type="project" value="InterPro"/>
</dbReference>
<gene>
    <name evidence="2" type="ORF">TRIP_D440213</name>
</gene>
<accession>A0A653AKH1</accession>
<name>A0A653AKH1_9BACT</name>
<feature type="domain" description="Helix-turn-helix" evidence="1">
    <location>
        <begin position="12"/>
        <end position="62"/>
    </location>
</feature>
<proteinExistence type="predicted"/>
<organism evidence="2">
    <name type="scientific">uncultured Paludibacter sp</name>
    <dbReference type="NCBI Taxonomy" id="497635"/>
    <lineage>
        <taxon>Bacteria</taxon>
        <taxon>Pseudomonadati</taxon>
        <taxon>Bacteroidota</taxon>
        <taxon>Bacteroidia</taxon>
        <taxon>Bacteroidales</taxon>
        <taxon>Paludibacteraceae</taxon>
        <taxon>Paludibacter</taxon>
        <taxon>environmental samples</taxon>
    </lineage>
</organism>
<dbReference type="Pfam" id="PF12728">
    <property type="entry name" value="HTH_17"/>
    <property type="match status" value="1"/>
</dbReference>
<dbReference type="InterPro" id="IPR041657">
    <property type="entry name" value="HTH_17"/>
</dbReference>
<reference evidence="2" key="1">
    <citation type="submission" date="2018-07" db="EMBL/GenBank/DDBJ databases">
        <authorList>
            <consortium name="Genoscope - CEA"/>
            <person name="William W."/>
        </authorList>
    </citation>
    <scope>NUCLEOTIDE SEQUENCE</scope>
    <source>
        <strain evidence="2">IK1</strain>
    </source>
</reference>